<reference evidence="1 2" key="1">
    <citation type="submission" date="2015-09" db="EMBL/GenBank/DDBJ databases">
        <authorList>
            <person name="Jackson K.R."/>
            <person name="Lunt B.L."/>
            <person name="Fisher J.N.B."/>
            <person name="Gardner A.V."/>
            <person name="Bailey M.E."/>
            <person name="Deus L.M."/>
            <person name="Earl A.S."/>
            <person name="Gibby P.D."/>
            <person name="Hartmann K.A."/>
            <person name="Liu J.E."/>
            <person name="Manci A.M."/>
            <person name="Nielsen D.A."/>
            <person name="Solomon M.B."/>
            <person name="Breakwell D.P."/>
            <person name="Burnett S.H."/>
            <person name="Grose J.H."/>
        </authorList>
    </citation>
    <scope>NUCLEOTIDE SEQUENCE [LARGE SCALE GENOMIC DNA]</scope>
    <source>
        <strain evidence="1 2">CECT 7799</strain>
    </source>
</reference>
<keyword evidence="2" id="KW-1185">Reference proteome</keyword>
<accession>A0A0M7B8Z2</accession>
<dbReference type="AlphaFoldDB" id="A0A0M7B8Z2"/>
<dbReference type="EMBL" id="CYPR01000071">
    <property type="protein sequence ID" value="CUH36847.1"/>
    <property type="molecule type" value="Genomic_DNA"/>
</dbReference>
<protein>
    <recommendedName>
        <fullName evidence="3">Transposase</fullName>
    </recommendedName>
</protein>
<sequence length="117" mass="12732">MPPEAHRLVADVDAALVQQILDVPQRQRETDVHHHRQSDDLGAGLEVLEGAALGHATKLSSRPLRLKRSSSDKALANRVFESYDAIVGACCEAWNALIAIPERVASITSRDWAKVSG</sequence>
<name>A0A0M7B8Z2_9RHOB</name>
<gene>
    <name evidence="1" type="ORF">JSE7799_01243</name>
</gene>
<proteinExistence type="predicted"/>
<organism evidence="1 2">
    <name type="scientific">Jannaschia seosinensis</name>
    <dbReference type="NCBI Taxonomy" id="313367"/>
    <lineage>
        <taxon>Bacteria</taxon>
        <taxon>Pseudomonadati</taxon>
        <taxon>Pseudomonadota</taxon>
        <taxon>Alphaproteobacteria</taxon>
        <taxon>Rhodobacterales</taxon>
        <taxon>Roseobacteraceae</taxon>
        <taxon>Jannaschia</taxon>
    </lineage>
</organism>
<dbReference type="Proteomes" id="UP000049455">
    <property type="component" value="Unassembled WGS sequence"/>
</dbReference>
<evidence type="ECO:0008006" key="3">
    <source>
        <dbReference type="Google" id="ProtNLM"/>
    </source>
</evidence>
<evidence type="ECO:0000313" key="1">
    <source>
        <dbReference type="EMBL" id="CUH36847.1"/>
    </source>
</evidence>
<evidence type="ECO:0000313" key="2">
    <source>
        <dbReference type="Proteomes" id="UP000049455"/>
    </source>
</evidence>
<dbReference type="STRING" id="313367.JSE7799_01243"/>